<dbReference type="Proteomes" id="UP000635477">
    <property type="component" value="Unassembled WGS sequence"/>
</dbReference>
<reference evidence="2" key="2">
    <citation type="submission" date="2020-05" db="EMBL/GenBank/DDBJ databases">
        <authorList>
            <person name="Kim H.-S."/>
            <person name="Proctor R.H."/>
            <person name="Brown D.W."/>
        </authorList>
    </citation>
    <scope>NUCLEOTIDE SEQUENCE</scope>
    <source>
        <strain evidence="2">NRRL 22465</strain>
    </source>
</reference>
<dbReference type="OrthoDB" id="5348404at2759"/>
<evidence type="ECO:0000256" key="1">
    <source>
        <dbReference type="SAM" id="MobiDB-lite"/>
    </source>
</evidence>
<feature type="region of interest" description="Disordered" evidence="1">
    <location>
        <begin position="1"/>
        <end position="75"/>
    </location>
</feature>
<protein>
    <submittedName>
        <fullName evidence="2">Uncharacterized protein</fullName>
    </submittedName>
</protein>
<gene>
    <name evidence="2" type="ORF">FZEAL_9967</name>
</gene>
<name>A0A8H4U759_9HYPO</name>
<keyword evidence="3" id="KW-1185">Reference proteome</keyword>
<evidence type="ECO:0000313" key="2">
    <source>
        <dbReference type="EMBL" id="KAF4970810.1"/>
    </source>
</evidence>
<feature type="compositionally biased region" description="Basic and acidic residues" evidence="1">
    <location>
        <begin position="115"/>
        <end position="136"/>
    </location>
</feature>
<dbReference type="EMBL" id="JABEYC010000998">
    <property type="protein sequence ID" value="KAF4970810.1"/>
    <property type="molecule type" value="Genomic_DNA"/>
</dbReference>
<dbReference type="AlphaFoldDB" id="A0A8H4U759"/>
<organism evidence="2 3">
    <name type="scientific">Fusarium zealandicum</name>
    <dbReference type="NCBI Taxonomy" id="1053134"/>
    <lineage>
        <taxon>Eukaryota</taxon>
        <taxon>Fungi</taxon>
        <taxon>Dikarya</taxon>
        <taxon>Ascomycota</taxon>
        <taxon>Pezizomycotina</taxon>
        <taxon>Sordariomycetes</taxon>
        <taxon>Hypocreomycetidae</taxon>
        <taxon>Hypocreales</taxon>
        <taxon>Nectriaceae</taxon>
        <taxon>Fusarium</taxon>
        <taxon>Fusarium staphyleae species complex</taxon>
    </lineage>
</organism>
<accession>A0A8H4U759</accession>
<sequence length="195" mass="21638">GPPPGARPALDSSMKSNDSIPLGPRGFRDPTIPTGPRPVRPGTGPGPRPPPINTPGGASKRTQTRPVVHYQPVSEDLARRRLDNMHSFYTADRDRDIGREINRYSFEDEASFVDRGKEVFEGIRPPHRERGMDHGRRGGGGGGGRRRGRGGGGRPRSDRYLPPPRDGRRPRRDSKPDGERGAPRHDNDVQMRDRH</sequence>
<reference evidence="2" key="1">
    <citation type="journal article" date="2020" name="BMC Genomics">
        <title>Correction to: Identification and distribution of gene clusters required for synthesis of sphingolipid metabolism inhibitors in diverse species of the filamentous fungus Fusarium.</title>
        <authorList>
            <person name="Kim H.S."/>
            <person name="Lohmar J.M."/>
            <person name="Busman M."/>
            <person name="Brown D.W."/>
            <person name="Naumann T.A."/>
            <person name="Divon H.H."/>
            <person name="Lysoe E."/>
            <person name="Uhlig S."/>
            <person name="Proctor R.H."/>
        </authorList>
    </citation>
    <scope>NUCLEOTIDE SEQUENCE</scope>
    <source>
        <strain evidence="2">NRRL 22465</strain>
    </source>
</reference>
<feature type="compositionally biased region" description="Pro residues" evidence="1">
    <location>
        <begin position="33"/>
        <end position="53"/>
    </location>
</feature>
<evidence type="ECO:0000313" key="3">
    <source>
        <dbReference type="Proteomes" id="UP000635477"/>
    </source>
</evidence>
<comment type="caution">
    <text evidence="2">The sequence shown here is derived from an EMBL/GenBank/DDBJ whole genome shotgun (WGS) entry which is preliminary data.</text>
</comment>
<feature type="non-terminal residue" evidence="2">
    <location>
        <position position="1"/>
    </location>
</feature>
<feature type="compositionally biased region" description="Basic and acidic residues" evidence="1">
    <location>
        <begin position="173"/>
        <end position="195"/>
    </location>
</feature>
<proteinExistence type="predicted"/>
<feature type="region of interest" description="Disordered" evidence="1">
    <location>
        <begin position="115"/>
        <end position="195"/>
    </location>
</feature>